<evidence type="ECO:0000313" key="7">
    <source>
        <dbReference type="Proteomes" id="UP000004994"/>
    </source>
</evidence>
<feature type="domain" description="Pectinesterase inhibitor" evidence="5">
    <location>
        <begin position="21"/>
        <end position="141"/>
    </location>
</feature>
<reference evidence="6" key="2">
    <citation type="submission" date="2019-01" db="UniProtKB">
        <authorList>
            <consortium name="EnsemblPlants"/>
        </authorList>
    </citation>
    <scope>IDENTIFICATION</scope>
    <source>
        <strain evidence="6">cv. Heinz 1706</strain>
    </source>
</reference>
<dbReference type="EnsemblPlants" id="Solyc02g069330.1.1">
    <property type="protein sequence ID" value="Solyc02g069330.1.1.1"/>
    <property type="gene ID" value="Solyc02g069330.1"/>
</dbReference>
<accession>A0A3Q7FMT5</accession>
<dbReference type="Proteomes" id="UP000004994">
    <property type="component" value="Chromosome 2"/>
</dbReference>
<dbReference type="InterPro" id="IPR006501">
    <property type="entry name" value="Pectinesterase_inhib_dom"/>
</dbReference>
<dbReference type="NCBIfam" id="TIGR01614">
    <property type="entry name" value="PME_inhib"/>
    <property type="match status" value="1"/>
</dbReference>
<protein>
    <recommendedName>
        <fullName evidence="5">Pectinesterase inhibitor domain-containing protein</fullName>
    </recommendedName>
</protein>
<name>A0A3Q7FMT5_SOLLC</name>
<comment type="similarity">
    <text evidence="3">Belongs to the PMEI family.</text>
</comment>
<evidence type="ECO:0000256" key="2">
    <source>
        <dbReference type="ARBA" id="ARBA00023157"/>
    </source>
</evidence>
<evidence type="ECO:0000256" key="1">
    <source>
        <dbReference type="ARBA" id="ARBA00022729"/>
    </source>
</evidence>
<dbReference type="GO" id="GO:0009827">
    <property type="term" value="P:plant-type cell wall modification"/>
    <property type="evidence" value="ECO:0000318"/>
    <property type="project" value="GO_Central"/>
</dbReference>
<dbReference type="SUPFAM" id="SSF101148">
    <property type="entry name" value="Plant invertase/pectin methylesterase inhibitor"/>
    <property type="match status" value="1"/>
</dbReference>
<dbReference type="Gene3D" id="1.20.140.40">
    <property type="entry name" value="Invertase/pectin methylesterase inhibitor family protein"/>
    <property type="match status" value="1"/>
</dbReference>
<reference evidence="6" key="1">
    <citation type="journal article" date="2012" name="Nature">
        <title>The tomato genome sequence provides insights into fleshy fruit evolution.</title>
        <authorList>
            <consortium name="Tomato Genome Consortium"/>
        </authorList>
    </citation>
    <scope>NUCLEOTIDE SEQUENCE [LARGE SCALE GENOMIC DNA]</scope>
    <source>
        <strain evidence="6">cv. Heinz 1706</strain>
    </source>
</reference>
<dbReference type="Gramene" id="Solyc02g069330.1.1">
    <property type="protein sequence ID" value="Solyc02g069330.1.1.1"/>
    <property type="gene ID" value="Solyc02g069330.1"/>
</dbReference>
<proteinExistence type="inferred from homology"/>
<keyword evidence="1 4" id="KW-0732">Signal</keyword>
<dbReference type="PaxDb" id="4081-Solyc02g069330.1.1"/>
<dbReference type="SMR" id="A0A3Q7FMT5"/>
<organism evidence="6">
    <name type="scientific">Solanum lycopersicum</name>
    <name type="common">Tomato</name>
    <name type="synonym">Lycopersicon esculentum</name>
    <dbReference type="NCBI Taxonomy" id="4081"/>
    <lineage>
        <taxon>Eukaryota</taxon>
        <taxon>Viridiplantae</taxon>
        <taxon>Streptophyta</taxon>
        <taxon>Embryophyta</taxon>
        <taxon>Tracheophyta</taxon>
        <taxon>Spermatophyta</taxon>
        <taxon>Magnoliopsida</taxon>
        <taxon>eudicotyledons</taxon>
        <taxon>Gunneridae</taxon>
        <taxon>Pentapetalae</taxon>
        <taxon>asterids</taxon>
        <taxon>lamiids</taxon>
        <taxon>Solanales</taxon>
        <taxon>Solanaceae</taxon>
        <taxon>Solanoideae</taxon>
        <taxon>Solaneae</taxon>
        <taxon>Solanum</taxon>
        <taxon>Solanum subgen. Lycopersicon</taxon>
    </lineage>
</organism>
<dbReference type="Pfam" id="PF04043">
    <property type="entry name" value="PMEI"/>
    <property type="match status" value="1"/>
</dbReference>
<dbReference type="PANTHER" id="PTHR36710:SF18">
    <property type="entry name" value="PECTINESTERASE INHIBITOR 5-RELATED"/>
    <property type="match status" value="1"/>
</dbReference>
<dbReference type="GO" id="GO:0009505">
    <property type="term" value="C:plant-type cell wall"/>
    <property type="evidence" value="ECO:0000318"/>
    <property type="project" value="GO_Central"/>
</dbReference>
<dbReference type="PANTHER" id="PTHR36710">
    <property type="entry name" value="PECTINESTERASE INHIBITOR-LIKE"/>
    <property type="match status" value="1"/>
</dbReference>
<evidence type="ECO:0000256" key="4">
    <source>
        <dbReference type="SAM" id="SignalP"/>
    </source>
</evidence>
<evidence type="ECO:0000313" key="6">
    <source>
        <dbReference type="EnsemblPlants" id="Solyc02g069330.1.1.1"/>
    </source>
</evidence>
<sequence length="170" mass="19404">MEQKILLLIFFYLLNNSSANVIDSVCKATQDYKLCNESLASNPNSANEDAKGLARIMLYMALHKTTHIIVYVKRMIIENKFPDYRSVCEDCLEACDKNYNFILHHFVLNAIKYFEVEMYHDATFAIGLSGLNVSTCADACVNCNAFNLTNRSNEYAYFVLVVGDVIDYLY</sequence>
<dbReference type="AlphaFoldDB" id="A0A3Q7FMT5"/>
<dbReference type="InParanoid" id="A0A3Q7FMT5"/>
<dbReference type="InterPro" id="IPR035513">
    <property type="entry name" value="Invertase/methylesterase_inhib"/>
</dbReference>
<dbReference type="CDD" id="cd14859">
    <property type="entry name" value="PMEI_like"/>
    <property type="match status" value="1"/>
</dbReference>
<keyword evidence="2" id="KW-1015">Disulfide bond</keyword>
<feature type="chain" id="PRO_5018767322" description="Pectinesterase inhibitor domain-containing protein" evidence="4">
    <location>
        <begin position="20"/>
        <end position="170"/>
    </location>
</feature>
<evidence type="ECO:0000256" key="3">
    <source>
        <dbReference type="ARBA" id="ARBA00038471"/>
    </source>
</evidence>
<feature type="signal peptide" evidence="4">
    <location>
        <begin position="1"/>
        <end position="19"/>
    </location>
</feature>
<dbReference type="GO" id="GO:0004857">
    <property type="term" value="F:enzyme inhibitor activity"/>
    <property type="evidence" value="ECO:0000318"/>
    <property type="project" value="GO_Central"/>
</dbReference>
<dbReference type="OMA" id="NEYAYFV"/>
<dbReference type="InterPro" id="IPR052421">
    <property type="entry name" value="PCW_Enzyme_Inhibitor"/>
</dbReference>
<keyword evidence="7" id="KW-1185">Reference proteome</keyword>
<evidence type="ECO:0000259" key="5">
    <source>
        <dbReference type="Pfam" id="PF04043"/>
    </source>
</evidence>